<evidence type="ECO:0000256" key="5">
    <source>
        <dbReference type="ARBA" id="ARBA00023054"/>
    </source>
</evidence>
<dbReference type="Gene3D" id="2.130.10.10">
    <property type="entry name" value="YVTN repeat-like/Quinoprotein amine dehydrogenase"/>
    <property type="match status" value="2"/>
</dbReference>
<evidence type="ECO:0000256" key="3">
    <source>
        <dbReference type="ARBA" id="ARBA00022574"/>
    </source>
</evidence>
<dbReference type="InParanoid" id="A0A667Y852"/>
<evidence type="ECO:0000256" key="2">
    <source>
        <dbReference type="ARBA" id="ARBA00022490"/>
    </source>
</evidence>
<sequence>MYCHIICFDGGPYLGCCSTLPDHSITVWNWENAEPICSQPRAGKGVVSLVFNPMNWLQICALGTISLTVWNIEKSASFHVMKPSVIELPAADGSVTEREAPPSHIINDRLTYFGPQMPATAISGLTGDKQSTRATLTATAICWTATSELYVGCKEGFLLLVDPDSLSVSITNSDTLQEGAMHCLHIKESQIEITQTWEVDVPVTSVMYSPDYETLLSFSNMVSSHINYNVYSLACCPVAHYAAVGTVSGHVLFIDLIREQQPRLVHKAHLYSRPVDHLVQVSSTSVMPLRFTLFLCCTYVRVSH</sequence>
<dbReference type="InterPro" id="IPR015943">
    <property type="entry name" value="WD40/YVTN_repeat-like_dom_sf"/>
</dbReference>
<comment type="subcellular location">
    <subcellularLocation>
        <location evidence="1">Cytoplasm</location>
        <location evidence="1">Cytoskeleton</location>
        <location evidence="1">Cilium axoneme</location>
    </subcellularLocation>
</comment>
<evidence type="ECO:0000256" key="8">
    <source>
        <dbReference type="ARBA" id="ARBA00023605"/>
    </source>
</evidence>
<dbReference type="PANTHER" id="PTHR14885:SF1">
    <property type="entry name" value="CILIA- AND FLAGELLA-ASSOCIATED PROTEIN 43"/>
    <property type="match status" value="1"/>
</dbReference>
<dbReference type="InterPro" id="IPR036322">
    <property type="entry name" value="WD40_repeat_dom_sf"/>
</dbReference>
<evidence type="ECO:0000313" key="11">
    <source>
        <dbReference type="Proteomes" id="UP000472263"/>
    </source>
</evidence>
<evidence type="ECO:0000256" key="1">
    <source>
        <dbReference type="ARBA" id="ARBA00004430"/>
    </source>
</evidence>
<keyword evidence="6" id="KW-0206">Cytoskeleton</keyword>
<dbReference type="PANTHER" id="PTHR14885">
    <property type="entry name" value="CILIA- AND FLAGELLA-ASSOCIATED PROTEIN 43-RELATED"/>
    <property type="match status" value="1"/>
</dbReference>
<evidence type="ECO:0000256" key="4">
    <source>
        <dbReference type="ARBA" id="ARBA00022737"/>
    </source>
</evidence>
<comment type="similarity">
    <text evidence="8">Belongs to the CFAP43 family.</text>
</comment>
<dbReference type="AlphaFoldDB" id="A0A667Y852"/>
<name>A0A667Y852_9TELE</name>
<reference evidence="10" key="3">
    <citation type="submission" date="2025-09" db="UniProtKB">
        <authorList>
            <consortium name="Ensembl"/>
        </authorList>
    </citation>
    <scope>IDENTIFICATION</scope>
</reference>
<keyword evidence="2" id="KW-0963">Cytoplasm</keyword>
<protein>
    <recommendedName>
        <fullName evidence="9">Cilia- and flagella-associated protein 43</fullName>
    </recommendedName>
</protein>
<dbReference type="SUPFAM" id="SSF50978">
    <property type="entry name" value="WD40 repeat-like"/>
    <property type="match status" value="1"/>
</dbReference>
<keyword evidence="5" id="KW-0175">Coiled coil</keyword>
<keyword evidence="3" id="KW-0853">WD repeat</keyword>
<proteinExistence type="inferred from homology"/>
<reference evidence="10" key="2">
    <citation type="submission" date="2025-08" db="UniProtKB">
        <authorList>
            <consortium name="Ensembl"/>
        </authorList>
    </citation>
    <scope>IDENTIFICATION</scope>
</reference>
<accession>A0A667Y852</accession>
<evidence type="ECO:0000256" key="6">
    <source>
        <dbReference type="ARBA" id="ARBA00023212"/>
    </source>
</evidence>
<dbReference type="GO" id="GO:0007288">
    <property type="term" value="P:sperm axoneme assembly"/>
    <property type="evidence" value="ECO:0007669"/>
    <property type="project" value="TreeGrafter"/>
</dbReference>
<evidence type="ECO:0000256" key="7">
    <source>
        <dbReference type="ARBA" id="ARBA00023273"/>
    </source>
</evidence>
<evidence type="ECO:0000313" key="10">
    <source>
        <dbReference type="Ensembl" id="ENSMMDP00005022758.1"/>
    </source>
</evidence>
<evidence type="ECO:0000256" key="9">
    <source>
        <dbReference type="ARBA" id="ARBA00023662"/>
    </source>
</evidence>
<dbReference type="Proteomes" id="UP000472263">
    <property type="component" value="Chromosome 15"/>
</dbReference>
<reference evidence="10" key="1">
    <citation type="submission" date="2019-06" db="EMBL/GenBank/DDBJ databases">
        <authorList>
            <consortium name="Wellcome Sanger Institute Data Sharing"/>
        </authorList>
    </citation>
    <scope>NUCLEOTIDE SEQUENCE [LARGE SCALE GENOMIC DNA]</scope>
</reference>
<organism evidence="10 11">
    <name type="scientific">Myripristis murdjan</name>
    <name type="common">pinecone soldierfish</name>
    <dbReference type="NCBI Taxonomy" id="586833"/>
    <lineage>
        <taxon>Eukaryota</taxon>
        <taxon>Metazoa</taxon>
        <taxon>Chordata</taxon>
        <taxon>Craniata</taxon>
        <taxon>Vertebrata</taxon>
        <taxon>Euteleostomi</taxon>
        <taxon>Actinopterygii</taxon>
        <taxon>Neopterygii</taxon>
        <taxon>Teleostei</taxon>
        <taxon>Neoteleostei</taxon>
        <taxon>Acanthomorphata</taxon>
        <taxon>Holocentriformes</taxon>
        <taxon>Holocentridae</taxon>
        <taxon>Myripristis</taxon>
    </lineage>
</organism>
<dbReference type="GeneTree" id="ENSGT00530000064714"/>
<keyword evidence="4" id="KW-0677">Repeat</keyword>
<keyword evidence="7" id="KW-0966">Cell projection</keyword>
<dbReference type="Ensembl" id="ENSMMDT00005023258.1">
    <property type="protein sequence ID" value="ENSMMDP00005022758.1"/>
    <property type="gene ID" value="ENSMMDG00005011037.1"/>
</dbReference>
<dbReference type="GO" id="GO:0005930">
    <property type="term" value="C:axoneme"/>
    <property type="evidence" value="ECO:0007669"/>
    <property type="project" value="UniProtKB-SubCell"/>
</dbReference>
<keyword evidence="11" id="KW-1185">Reference proteome</keyword>